<sequence>MGDDYEILDPTKAEPNANVEPAPETPIQSSIEKTVVGVGPAIGGSKRKNGKANQTGKAILGKKDVEIKVEKTKLTKKDEEKAVQQRRSDKELVDEVSDNIQ</sequence>
<proteinExistence type="predicted"/>
<feature type="region of interest" description="Disordered" evidence="1">
    <location>
        <begin position="1"/>
        <end position="28"/>
    </location>
</feature>
<evidence type="ECO:0000313" key="2">
    <source>
        <dbReference type="Proteomes" id="UP000887581"/>
    </source>
</evidence>
<reference evidence="3" key="1">
    <citation type="submission" date="2022-11" db="UniProtKB">
        <authorList>
            <consortium name="WormBaseParasite"/>
        </authorList>
    </citation>
    <scope>IDENTIFICATION</scope>
</reference>
<evidence type="ECO:0000256" key="1">
    <source>
        <dbReference type="SAM" id="MobiDB-lite"/>
    </source>
</evidence>
<organism evidence="2 3">
    <name type="scientific">Setaria digitata</name>
    <dbReference type="NCBI Taxonomy" id="48799"/>
    <lineage>
        <taxon>Eukaryota</taxon>
        <taxon>Metazoa</taxon>
        <taxon>Ecdysozoa</taxon>
        <taxon>Nematoda</taxon>
        <taxon>Chromadorea</taxon>
        <taxon>Rhabditida</taxon>
        <taxon>Spirurina</taxon>
        <taxon>Spiruromorpha</taxon>
        <taxon>Filarioidea</taxon>
        <taxon>Setariidae</taxon>
        <taxon>Setaria</taxon>
    </lineage>
</organism>
<feature type="compositionally biased region" description="Basic and acidic residues" evidence="1">
    <location>
        <begin position="75"/>
        <end position="93"/>
    </location>
</feature>
<keyword evidence="2" id="KW-1185">Reference proteome</keyword>
<accession>A0A915PN26</accession>
<dbReference type="AlphaFoldDB" id="A0A915PN26"/>
<dbReference type="WBParaSite" id="sdigi.contig150.g5280.t1">
    <property type="protein sequence ID" value="sdigi.contig150.g5280.t1"/>
    <property type="gene ID" value="sdigi.contig150.g5280"/>
</dbReference>
<name>A0A915PN26_9BILA</name>
<evidence type="ECO:0000313" key="3">
    <source>
        <dbReference type="WBParaSite" id="sdigi.contig150.g5280.t1"/>
    </source>
</evidence>
<dbReference type="Proteomes" id="UP000887581">
    <property type="component" value="Unplaced"/>
</dbReference>
<feature type="region of interest" description="Disordered" evidence="1">
    <location>
        <begin position="75"/>
        <end position="101"/>
    </location>
</feature>
<protein>
    <submittedName>
        <fullName evidence="3">Uncharacterized protein</fullName>
    </submittedName>
</protein>